<proteinExistence type="predicted"/>
<keyword evidence="3" id="KW-0067">ATP-binding</keyword>
<evidence type="ECO:0000256" key="1">
    <source>
        <dbReference type="SAM" id="MobiDB-lite"/>
    </source>
</evidence>
<dbReference type="Proteomes" id="UP001652625">
    <property type="component" value="Chromosome 03"/>
</dbReference>
<protein>
    <submittedName>
        <fullName evidence="3">Probable ATP-dependent helicase PF08_0048</fullName>
    </submittedName>
</protein>
<gene>
    <name evidence="3" type="primary">LOC136078640</name>
</gene>
<dbReference type="GeneID" id="136078640"/>
<accession>A0ABM4BN54</accession>
<feature type="region of interest" description="Disordered" evidence="1">
    <location>
        <begin position="1"/>
        <end position="87"/>
    </location>
</feature>
<dbReference type="GO" id="GO:0004386">
    <property type="term" value="F:helicase activity"/>
    <property type="evidence" value="ECO:0007669"/>
    <property type="project" value="UniProtKB-KW"/>
</dbReference>
<name>A0ABM4BN54_HYDVU</name>
<feature type="compositionally biased region" description="Basic and acidic residues" evidence="1">
    <location>
        <begin position="1"/>
        <end position="34"/>
    </location>
</feature>
<keyword evidence="2" id="KW-1185">Reference proteome</keyword>
<organism evidence="2 3">
    <name type="scientific">Hydra vulgaris</name>
    <name type="common">Hydra</name>
    <name type="synonym">Hydra attenuata</name>
    <dbReference type="NCBI Taxonomy" id="6087"/>
    <lineage>
        <taxon>Eukaryota</taxon>
        <taxon>Metazoa</taxon>
        <taxon>Cnidaria</taxon>
        <taxon>Hydrozoa</taxon>
        <taxon>Hydroidolina</taxon>
        <taxon>Anthoathecata</taxon>
        <taxon>Aplanulata</taxon>
        <taxon>Hydridae</taxon>
        <taxon>Hydra</taxon>
    </lineage>
</organism>
<reference evidence="3" key="1">
    <citation type="submission" date="2025-08" db="UniProtKB">
        <authorList>
            <consortium name="RefSeq"/>
        </authorList>
    </citation>
    <scope>IDENTIFICATION</scope>
</reference>
<evidence type="ECO:0000313" key="3">
    <source>
        <dbReference type="RefSeq" id="XP_065650495.1"/>
    </source>
</evidence>
<keyword evidence="3" id="KW-0547">Nucleotide-binding</keyword>
<keyword evidence="3" id="KW-0378">Hydrolase</keyword>
<sequence length="264" mass="31778">MNENDTSKTNEDEKVADGKNKQDSKEEDSLKDDSNDGDDSKDDNDRKDGNDSKDKDDSKDDNNIKDNSQDDHDSNDDNSDEERSEDEYEVPIEFRKFYHLDKVDYNWKLFKKFDRLNCSEEELKKIKTYKNYEWLLYERAVGMYKSFEKKVDQLIPTTFQQMDSGEMYSYNMKEFKNVDRNTADETLRNRYIACRKAEWDQRRKEYSQFQSDHEKKQEERTLKKQIYQSKRAKLTPQTESKNSFNSLQILLLTKNVKTKRKYIY</sequence>
<feature type="compositionally biased region" description="Basic and acidic residues" evidence="1">
    <location>
        <begin position="43"/>
        <end position="72"/>
    </location>
</feature>
<dbReference type="RefSeq" id="XP_065650495.1">
    <property type="nucleotide sequence ID" value="XM_065794423.1"/>
</dbReference>
<feature type="compositionally biased region" description="Acidic residues" evidence="1">
    <location>
        <begin position="73"/>
        <end position="87"/>
    </location>
</feature>
<keyword evidence="3" id="KW-0347">Helicase</keyword>
<evidence type="ECO:0000313" key="2">
    <source>
        <dbReference type="Proteomes" id="UP001652625"/>
    </source>
</evidence>